<evidence type="ECO:0000313" key="1">
    <source>
        <dbReference type="EMBL" id="EEH03460.1"/>
    </source>
</evidence>
<protein>
    <submittedName>
        <fullName evidence="1">Uncharacterized protein</fullName>
    </submittedName>
</protein>
<gene>
    <name evidence="1" type="ORF">HCBG_08400</name>
</gene>
<evidence type="ECO:0000313" key="2">
    <source>
        <dbReference type="Proteomes" id="UP000001631"/>
    </source>
</evidence>
<dbReference type="RefSeq" id="XP_045283941.1">
    <property type="nucleotide sequence ID" value="XM_045435449.1"/>
</dbReference>
<dbReference type="Proteomes" id="UP000001631">
    <property type="component" value="Unassembled WGS sequence"/>
</dbReference>
<dbReference type="HOGENOM" id="CLU_1427611_0_0_1"/>
<dbReference type="GeneID" id="69041416"/>
<dbReference type="AlphaFoldDB" id="C0NZ20"/>
<sequence>MAPGIRRDPWIKQSYRSQQNPWILEKFGKHPPYSPIRHPSLFRAFQSLPRKQLVSSSQLVALRWLQMSWWYRRMCFVPWRAAWIRPRAGSASTTALGIEVDHSGSCRSGIRSTGVESAREVSVEFAGQSFSQSAPPAGQLWKHGTIHRRQERDGVTTAQAPTRAPPFLIALTIVVRAKCCYFSRRESTDE</sequence>
<dbReference type="InParanoid" id="C0NZ20"/>
<proteinExistence type="predicted"/>
<dbReference type="EMBL" id="GG663377">
    <property type="protein sequence ID" value="EEH03460.1"/>
    <property type="molecule type" value="Genomic_DNA"/>
</dbReference>
<name>C0NZ20_AJECG</name>
<reference evidence="1" key="1">
    <citation type="submission" date="2009-02" db="EMBL/GenBank/DDBJ databases">
        <title>The Genome Sequence of Ajellomyces capsulatus strain G186AR.</title>
        <authorList>
            <consortium name="The Broad Institute Genome Sequencing Platform"/>
            <person name="Champion M."/>
            <person name="Cuomo C."/>
            <person name="Ma L.-J."/>
            <person name="Henn M.R."/>
            <person name="Sil A."/>
            <person name="Goldman B."/>
            <person name="Young S.K."/>
            <person name="Kodira C.D."/>
            <person name="Zeng Q."/>
            <person name="Koehrsen M."/>
            <person name="Alvarado L."/>
            <person name="Berlin A."/>
            <person name="Borenstein D."/>
            <person name="Chen Z."/>
            <person name="Engels R."/>
            <person name="Freedman E."/>
            <person name="Gellesch M."/>
            <person name="Goldberg J."/>
            <person name="Griggs A."/>
            <person name="Gujja S."/>
            <person name="Heiman D."/>
            <person name="Hepburn T."/>
            <person name="Howarth C."/>
            <person name="Jen D."/>
            <person name="Larson L."/>
            <person name="Lewis B."/>
            <person name="Mehta T."/>
            <person name="Park D."/>
            <person name="Pearson M."/>
            <person name="Roberts A."/>
            <person name="Saif S."/>
            <person name="Shea T."/>
            <person name="Shenoy N."/>
            <person name="Sisk P."/>
            <person name="Stolte C."/>
            <person name="Sykes S."/>
            <person name="Walk T."/>
            <person name="White J."/>
            <person name="Yandava C."/>
            <person name="Klein B."/>
            <person name="McEwen J.G."/>
            <person name="Puccia R."/>
            <person name="Goldman G.H."/>
            <person name="Felipe M.S."/>
            <person name="Nino-Vega G."/>
            <person name="San-Blas G."/>
            <person name="Taylor J."/>
            <person name="Mendoza L."/>
            <person name="Galagan J."/>
            <person name="Nusbaum C."/>
            <person name="Birren B."/>
        </authorList>
    </citation>
    <scope>NUCLEOTIDE SEQUENCE</scope>
    <source>
        <strain evidence="1">G186AR</strain>
    </source>
</reference>
<organism evidence="1 2">
    <name type="scientific">Ajellomyces capsulatus (strain G186AR / H82 / ATCC MYA-2454 / RMSCC 2432)</name>
    <name type="common">Darling's disease fungus</name>
    <name type="synonym">Histoplasma capsulatum</name>
    <dbReference type="NCBI Taxonomy" id="447093"/>
    <lineage>
        <taxon>Eukaryota</taxon>
        <taxon>Fungi</taxon>
        <taxon>Dikarya</taxon>
        <taxon>Ascomycota</taxon>
        <taxon>Pezizomycotina</taxon>
        <taxon>Eurotiomycetes</taxon>
        <taxon>Eurotiomycetidae</taxon>
        <taxon>Onygenales</taxon>
        <taxon>Ajellomycetaceae</taxon>
        <taxon>Histoplasma</taxon>
    </lineage>
</organism>
<accession>C0NZ20</accession>
<keyword evidence="2" id="KW-1185">Reference proteome</keyword>